<evidence type="ECO:0000259" key="1">
    <source>
        <dbReference type="Pfam" id="PF25056"/>
    </source>
</evidence>
<evidence type="ECO:0000313" key="2">
    <source>
        <dbReference type="EMBL" id="MDO5974353.1"/>
    </source>
</evidence>
<sequence length="124" mass="13967">MTDYIENEFAKFWIKKDILYLVYKNGISLDQPAAIKVVEDRLLLQKGKAFLIFCDLRGLKSVDKGARNYFAGEGGVLIKAIALLVKTPLTSAISGFFIKANRPTFKIEKFTKEADALEYLNLIS</sequence>
<evidence type="ECO:0000313" key="3">
    <source>
        <dbReference type="Proteomes" id="UP001176806"/>
    </source>
</evidence>
<accession>A0ABT8WMG9</accession>
<dbReference type="EMBL" id="JAUOEL010000003">
    <property type="protein sequence ID" value="MDO5974353.1"/>
    <property type="molecule type" value="Genomic_DNA"/>
</dbReference>
<protein>
    <recommendedName>
        <fullName evidence="1">DUF7793 domain-containing protein</fullName>
    </recommendedName>
</protein>
<feature type="domain" description="DUF7793" evidence="1">
    <location>
        <begin position="12"/>
        <end position="121"/>
    </location>
</feature>
<dbReference type="Pfam" id="PF25056">
    <property type="entry name" value="DUF7793"/>
    <property type="match status" value="1"/>
</dbReference>
<dbReference type="Proteomes" id="UP001176806">
    <property type="component" value="Unassembled WGS sequence"/>
</dbReference>
<keyword evidence="3" id="KW-1185">Reference proteome</keyword>
<reference evidence="2" key="1">
    <citation type="submission" date="2023-07" db="EMBL/GenBank/DDBJ databases">
        <title>Two novel species in the genus Flavivirga.</title>
        <authorList>
            <person name="Kwon K."/>
        </authorList>
    </citation>
    <scope>NUCLEOTIDE SEQUENCE</scope>
    <source>
        <strain evidence="2">KACC 14158</strain>
    </source>
</reference>
<comment type="caution">
    <text evidence="2">The sequence shown here is derived from an EMBL/GenBank/DDBJ whole genome shotgun (WGS) entry which is preliminary data.</text>
</comment>
<organism evidence="2 3">
    <name type="scientific">Flavivirga jejuensis</name>
    <dbReference type="NCBI Taxonomy" id="870487"/>
    <lineage>
        <taxon>Bacteria</taxon>
        <taxon>Pseudomonadati</taxon>
        <taxon>Bacteroidota</taxon>
        <taxon>Flavobacteriia</taxon>
        <taxon>Flavobacteriales</taxon>
        <taxon>Flavobacteriaceae</taxon>
        <taxon>Flavivirga</taxon>
    </lineage>
</organism>
<dbReference type="InterPro" id="IPR056695">
    <property type="entry name" value="DUF7793"/>
</dbReference>
<proteinExistence type="predicted"/>
<gene>
    <name evidence="2" type="ORF">Q4Q40_09175</name>
</gene>
<dbReference type="Gene3D" id="3.40.970.30">
    <property type="entry name" value="yp_829618.1 like domains"/>
    <property type="match status" value="1"/>
</dbReference>
<dbReference type="RefSeq" id="WP_303301495.1">
    <property type="nucleotide sequence ID" value="NZ_BAABDA010000050.1"/>
</dbReference>
<name>A0ABT8WMG9_9FLAO</name>